<dbReference type="PANTHER" id="PTHR34876">
    <property type="match status" value="1"/>
</dbReference>
<reference evidence="5 6" key="1">
    <citation type="submission" date="2019-03" db="EMBL/GenBank/DDBJ databases">
        <authorList>
            <person name="Gaulin E."/>
            <person name="Dumas B."/>
        </authorList>
    </citation>
    <scope>NUCLEOTIDE SEQUENCE [LARGE SCALE GENOMIC DNA]</scope>
    <source>
        <strain evidence="5">CBS 568.67</strain>
    </source>
</reference>
<gene>
    <name evidence="5" type="primary">Aste57867_4700</name>
    <name evidence="4" type="ORF">As57867_004687</name>
    <name evidence="5" type="ORF">ASTE57867_4700</name>
</gene>
<dbReference type="PROSITE" id="PS00562">
    <property type="entry name" value="CBM1_1"/>
    <property type="match status" value="1"/>
</dbReference>
<dbReference type="PANTHER" id="PTHR34876:SF4">
    <property type="entry name" value="1,4-BETA-D-GLUCAN CELLOBIOHYDROLASE C-RELATED"/>
    <property type="match status" value="1"/>
</dbReference>
<dbReference type="AlphaFoldDB" id="A0A485KG98"/>
<feature type="compositionally biased region" description="Low complexity" evidence="2">
    <location>
        <begin position="313"/>
        <end position="329"/>
    </location>
</feature>
<accession>A0A485KG98</accession>
<dbReference type="Proteomes" id="UP000332933">
    <property type="component" value="Unassembled WGS sequence"/>
</dbReference>
<evidence type="ECO:0000256" key="1">
    <source>
        <dbReference type="ARBA" id="ARBA00022729"/>
    </source>
</evidence>
<dbReference type="GO" id="GO:0004553">
    <property type="term" value="F:hydrolase activity, hydrolyzing O-glycosyl compounds"/>
    <property type="evidence" value="ECO:0007669"/>
    <property type="project" value="InterPro"/>
</dbReference>
<dbReference type="GO" id="GO:0005576">
    <property type="term" value="C:extracellular region"/>
    <property type="evidence" value="ECO:0007669"/>
    <property type="project" value="InterPro"/>
</dbReference>
<dbReference type="SUPFAM" id="SSF51989">
    <property type="entry name" value="Glycosyl hydrolases family 6, cellulases"/>
    <property type="match status" value="1"/>
</dbReference>
<dbReference type="GO" id="GO:0030245">
    <property type="term" value="P:cellulose catabolic process"/>
    <property type="evidence" value="ECO:0007669"/>
    <property type="project" value="InterPro"/>
</dbReference>
<organism evidence="5 6">
    <name type="scientific">Aphanomyces stellatus</name>
    <dbReference type="NCBI Taxonomy" id="120398"/>
    <lineage>
        <taxon>Eukaryota</taxon>
        <taxon>Sar</taxon>
        <taxon>Stramenopiles</taxon>
        <taxon>Oomycota</taxon>
        <taxon>Saprolegniomycetes</taxon>
        <taxon>Saprolegniales</taxon>
        <taxon>Verrucalvaceae</taxon>
        <taxon>Aphanomyces</taxon>
    </lineage>
</organism>
<proteinExistence type="predicted"/>
<feature type="domain" description="CBM1" evidence="3">
    <location>
        <begin position="371"/>
        <end position="407"/>
    </location>
</feature>
<dbReference type="EMBL" id="CAADRA010001201">
    <property type="protein sequence ID" value="VFT81800.1"/>
    <property type="molecule type" value="Genomic_DNA"/>
</dbReference>
<keyword evidence="6" id="KW-1185">Reference proteome</keyword>
<dbReference type="InterPro" id="IPR035971">
    <property type="entry name" value="CBD_sf"/>
</dbReference>
<evidence type="ECO:0000259" key="3">
    <source>
        <dbReference type="PROSITE" id="PS51164"/>
    </source>
</evidence>
<dbReference type="Pfam" id="PF01341">
    <property type="entry name" value="Glyco_hydro_6"/>
    <property type="match status" value="1"/>
</dbReference>
<reference evidence="4" key="2">
    <citation type="submission" date="2019-06" db="EMBL/GenBank/DDBJ databases">
        <title>Genomics analysis of Aphanomyces spp. identifies a new class of oomycete effector associated with host adaptation.</title>
        <authorList>
            <person name="Gaulin E."/>
        </authorList>
    </citation>
    <scope>NUCLEOTIDE SEQUENCE</scope>
    <source>
        <strain evidence="4">CBS 578.67</strain>
    </source>
</reference>
<dbReference type="Pfam" id="PF00734">
    <property type="entry name" value="CBM_1"/>
    <property type="match status" value="2"/>
</dbReference>
<dbReference type="EMBL" id="VJMH01001201">
    <property type="protein sequence ID" value="KAF0712734.1"/>
    <property type="molecule type" value="Genomic_DNA"/>
</dbReference>
<feature type="region of interest" description="Disordered" evidence="2">
    <location>
        <begin position="254"/>
        <end position="336"/>
    </location>
</feature>
<protein>
    <submittedName>
        <fullName evidence="5">Aste57867_4700 protein</fullName>
    </submittedName>
</protein>
<dbReference type="InterPro" id="IPR016288">
    <property type="entry name" value="Beta_cellobiohydrolase"/>
</dbReference>
<dbReference type="PRINTS" id="PR00733">
    <property type="entry name" value="GLHYDRLASE6"/>
</dbReference>
<dbReference type="SMART" id="SM00236">
    <property type="entry name" value="fCBD"/>
    <property type="match status" value="2"/>
</dbReference>
<evidence type="ECO:0000313" key="4">
    <source>
        <dbReference type="EMBL" id="KAF0712734.1"/>
    </source>
</evidence>
<dbReference type="PROSITE" id="PS51164">
    <property type="entry name" value="CBM1_2"/>
    <property type="match status" value="2"/>
</dbReference>
<evidence type="ECO:0000313" key="6">
    <source>
        <dbReference type="Proteomes" id="UP000332933"/>
    </source>
</evidence>
<dbReference type="OrthoDB" id="76432at2759"/>
<dbReference type="SUPFAM" id="SSF57180">
    <property type="entry name" value="Cellulose-binding domain"/>
    <property type="match status" value="2"/>
</dbReference>
<evidence type="ECO:0000256" key="2">
    <source>
        <dbReference type="SAM" id="MobiDB-lite"/>
    </source>
</evidence>
<name>A0A485KG98_9STRA</name>
<dbReference type="InterPro" id="IPR036434">
    <property type="entry name" value="Beta_cellobiohydrolase_sf"/>
</dbReference>
<dbReference type="Gene3D" id="3.20.20.40">
    <property type="entry name" value="1, 4-beta cellobiohydrolase"/>
    <property type="match status" value="1"/>
</dbReference>
<dbReference type="GO" id="GO:0030248">
    <property type="term" value="F:cellulose binding"/>
    <property type="evidence" value="ECO:0007669"/>
    <property type="project" value="InterPro"/>
</dbReference>
<keyword evidence="1" id="KW-0732">Signal</keyword>
<sequence length="409" mass="42491">MGDLLNQCKDSIPSIVIYGLPDKDCGDGGFSQGGANKNADMYKAWIQKLVDQVGTREVIYVFEPDAIGLVAANGCGVQKGYLANMKMALGLLASNPNAHIYADVASWADQAGAIKALNDLKSAGNLKGVAINTSNYRGTSELNALCQTYSSATGGLHCVFDVSRNFNGSPQNEWCNAKSAGMGSPPTAETGNPLVDYHLWIKVPGESDGECTGRGPDAAVGPSAGAFFYDGFKSMWNQGYYVKEKKLPVIGGNWPAPSSSSPSPSTASPVVTPAPSSASPATTASPPGTTPYVEPTTASPSKPTTSSPPSPPNTTSSPATPSPSSNGSTAQPWAQCGGAQFDGPTQCASGYTCKKWHDAYSQCISAQAQAGESETWGQCGGKGYTGPTKCKVGDKCDFKNDYYHQCVPV</sequence>
<dbReference type="InterPro" id="IPR000254">
    <property type="entry name" value="CBD"/>
</dbReference>
<feature type="domain" description="CBM1" evidence="3">
    <location>
        <begin position="328"/>
        <end position="364"/>
    </location>
</feature>
<feature type="compositionally biased region" description="Low complexity" evidence="2">
    <location>
        <begin position="255"/>
        <end position="305"/>
    </location>
</feature>
<evidence type="ECO:0000313" key="5">
    <source>
        <dbReference type="EMBL" id="VFT81800.1"/>
    </source>
</evidence>